<feature type="domain" description="IBH1-like N-terminal" evidence="3">
    <location>
        <begin position="26"/>
        <end position="86"/>
    </location>
</feature>
<reference evidence="4" key="1">
    <citation type="submission" date="2017-07" db="EMBL/GenBank/DDBJ databases">
        <title>Taro Niue Genome Assembly and Annotation.</title>
        <authorList>
            <person name="Atibalentja N."/>
            <person name="Keating K."/>
            <person name="Fields C.J."/>
        </authorList>
    </citation>
    <scope>NUCLEOTIDE SEQUENCE</scope>
    <source>
        <strain evidence="4">Niue_2</strain>
        <tissue evidence="4">Leaf</tissue>
    </source>
</reference>
<evidence type="ECO:0000256" key="2">
    <source>
        <dbReference type="ARBA" id="ARBA00023163"/>
    </source>
</evidence>
<gene>
    <name evidence="4" type="ORF">Taro_041108</name>
</gene>
<comment type="caution">
    <text evidence="4">The sequence shown here is derived from an EMBL/GenBank/DDBJ whole genome shotgun (WGS) entry which is preliminary data.</text>
</comment>
<protein>
    <recommendedName>
        <fullName evidence="3">IBH1-like N-terminal domain-containing protein</fullName>
    </recommendedName>
</protein>
<dbReference type="InterPro" id="IPR059002">
    <property type="entry name" value="IBH1_N"/>
</dbReference>
<proteinExistence type="predicted"/>
<dbReference type="PANTHER" id="PTHR33124">
    <property type="entry name" value="TRANSCRIPTION FACTOR IBH1-LIKE 1"/>
    <property type="match status" value="1"/>
</dbReference>
<name>A0A843WAM8_COLES</name>
<sequence length="225" mass="25601">MEDVKGSTKRKQTDSFGPNMPTLINFFYRYTSYLLPALLKIGAVKSCHGHRRREIEKVVRFEVDMALVVSASGFAWSRALKRKLEEGTNEKWIQYSRPSKPLSISFLFSSSEEDQSATRVAEALDELFKLSLSSRRLAPFSSQVTEKPNSVPWNVRRKVGRGDEELHHRVKNLRRILPGGEEMGVSQLLSEVESYVICLELQVKKPVCKLCYIDAFSAAAKVMVR</sequence>
<evidence type="ECO:0000313" key="5">
    <source>
        <dbReference type="Proteomes" id="UP000652761"/>
    </source>
</evidence>
<dbReference type="PANTHER" id="PTHR33124:SF42">
    <property type="entry name" value="TRANSCRIPTION FACTOR BHLH146"/>
    <property type="match status" value="1"/>
</dbReference>
<dbReference type="GO" id="GO:0006355">
    <property type="term" value="P:regulation of DNA-templated transcription"/>
    <property type="evidence" value="ECO:0007669"/>
    <property type="project" value="InterPro"/>
</dbReference>
<keyword evidence="1" id="KW-0805">Transcription regulation</keyword>
<keyword evidence="5" id="KW-1185">Reference proteome</keyword>
<dbReference type="Proteomes" id="UP000652761">
    <property type="component" value="Unassembled WGS sequence"/>
</dbReference>
<evidence type="ECO:0000313" key="4">
    <source>
        <dbReference type="EMBL" id="MQM08253.1"/>
    </source>
</evidence>
<evidence type="ECO:0000259" key="3">
    <source>
        <dbReference type="Pfam" id="PF26576"/>
    </source>
</evidence>
<evidence type="ECO:0000256" key="1">
    <source>
        <dbReference type="ARBA" id="ARBA00023015"/>
    </source>
</evidence>
<dbReference type="EMBL" id="NMUH01004073">
    <property type="protein sequence ID" value="MQM08253.1"/>
    <property type="molecule type" value="Genomic_DNA"/>
</dbReference>
<accession>A0A843WAM8</accession>
<organism evidence="4 5">
    <name type="scientific">Colocasia esculenta</name>
    <name type="common">Wild taro</name>
    <name type="synonym">Arum esculentum</name>
    <dbReference type="NCBI Taxonomy" id="4460"/>
    <lineage>
        <taxon>Eukaryota</taxon>
        <taxon>Viridiplantae</taxon>
        <taxon>Streptophyta</taxon>
        <taxon>Embryophyta</taxon>
        <taxon>Tracheophyta</taxon>
        <taxon>Spermatophyta</taxon>
        <taxon>Magnoliopsida</taxon>
        <taxon>Liliopsida</taxon>
        <taxon>Araceae</taxon>
        <taxon>Aroideae</taxon>
        <taxon>Colocasieae</taxon>
        <taxon>Colocasia</taxon>
    </lineage>
</organism>
<dbReference type="InterPro" id="IPR044660">
    <property type="entry name" value="IBH1-like"/>
</dbReference>
<dbReference type="Pfam" id="PF26576">
    <property type="entry name" value="IBH1_N"/>
    <property type="match status" value="1"/>
</dbReference>
<dbReference type="AlphaFoldDB" id="A0A843WAM8"/>
<dbReference type="OrthoDB" id="658598at2759"/>
<keyword evidence="2" id="KW-0804">Transcription</keyword>